<evidence type="ECO:0000256" key="3">
    <source>
        <dbReference type="ARBA" id="ARBA00022946"/>
    </source>
</evidence>
<keyword evidence="3" id="KW-0809">Transit peptide</keyword>
<protein>
    <recommendedName>
        <fullName evidence="7">Small ribosomal subunit protein mS31</fullName>
    </recommendedName>
    <alternativeName>
        <fullName evidence="8">28S ribosomal protein S31, mitochondrial</fullName>
    </alternativeName>
</protein>
<dbReference type="PANTHER" id="PTHR13231:SF3">
    <property type="entry name" value="SMALL RIBOSOMAL SUBUNIT PROTEIN MS31"/>
    <property type="match status" value="1"/>
</dbReference>
<evidence type="ECO:0000313" key="9">
    <source>
        <dbReference type="EMBL" id="KAL0193673.1"/>
    </source>
</evidence>
<keyword evidence="10" id="KW-1185">Reference proteome</keyword>
<dbReference type="GO" id="GO:0005840">
    <property type="term" value="C:ribosome"/>
    <property type="evidence" value="ECO:0007669"/>
    <property type="project" value="UniProtKB-KW"/>
</dbReference>
<comment type="subcellular location">
    <subcellularLocation>
        <location evidence="1">Mitochondrion</location>
    </subcellularLocation>
</comment>
<evidence type="ECO:0000313" key="10">
    <source>
        <dbReference type="Proteomes" id="UP001529510"/>
    </source>
</evidence>
<evidence type="ECO:0000256" key="8">
    <source>
        <dbReference type="ARBA" id="ARBA00035363"/>
    </source>
</evidence>
<evidence type="ECO:0000256" key="7">
    <source>
        <dbReference type="ARBA" id="ARBA00035133"/>
    </source>
</evidence>
<dbReference type="PANTHER" id="PTHR13231">
    <property type="entry name" value="MITOCHONDRIAL RIBOSOMAL PROTEIN S31"/>
    <property type="match status" value="1"/>
</dbReference>
<comment type="similarity">
    <text evidence="2">Belongs to the mitochondrion-specific ribosomal protein mS31 family.</text>
</comment>
<keyword evidence="6" id="KW-0687">Ribonucleoprotein</keyword>
<dbReference type="EMBL" id="JAMKFB020000005">
    <property type="protein sequence ID" value="KAL0193673.1"/>
    <property type="molecule type" value="Genomic_DNA"/>
</dbReference>
<evidence type="ECO:0000256" key="4">
    <source>
        <dbReference type="ARBA" id="ARBA00022980"/>
    </source>
</evidence>
<evidence type="ECO:0000256" key="5">
    <source>
        <dbReference type="ARBA" id="ARBA00023128"/>
    </source>
</evidence>
<comment type="caution">
    <text evidence="9">The sequence shown here is derived from an EMBL/GenBank/DDBJ whole genome shotgun (WGS) entry which is preliminary data.</text>
</comment>
<keyword evidence="5" id="KW-0496">Mitochondrion</keyword>
<name>A0ABD0R565_CIRMR</name>
<evidence type="ECO:0000256" key="6">
    <source>
        <dbReference type="ARBA" id="ARBA00023274"/>
    </source>
</evidence>
<dbReference type="Pfam" id="PF15433">
    <property type="entry name" value="MRP-S31"/>
    <property type="match status" value="1"/>
</dbReference>
<proteinExistence type="inferred from homology"/>
<evidence type="ECO:0000256" key="2">
    <source>
        <dbReference type="ARBA" id="ARBA00011057"/>
    </source>
</evidence>
<sequence>VPFHEHVFLEKHLDESFPRQGPVRHFMELVITGLAKNHHLTVQQKKEHIDWFRDYFRQKDDVLKEAEA</sequence>
<dbReference type="InterPro" id="IPR026299">
    <property type="entry name" value="MRP-S31"/>
</dbReference>
<accession>A0ABD0R565</accession>
<dbReference type="Proteomes" id="UP001529510">
    <property type="component" value="Unassembled WGS sequence"/>
</dbReference>
<evidence type="ECO:0000256" key="1">
    <source>
        <dbReference type="ARBA" id="ARBA00004173"/>
    </source>
</evidence>
<keyword evidence="4" id="KW-0689">Ribosomal protein</keyword>
<dbReference type="GO" id="GO:1990904">
    <property type="term" value="C:ribonucleoprotein complex"/>
    <property type="evidence" value="ECO:0007669"/>
    <property type="project" value="UniProtKB-KW"/>
</dbReference>
<feature type="non-terminal residue" evidence="9">
    <location>
        <position position="1"/>
    </location>
</feature>
<organism evidence="9 10">
    <name type="scientific">Cirrhinus mrigala</name>
    <name type="common">Mrigala</name>
    <dbReference type="NCBI Taxonomy" id="683832"/>
    <lineage>
        <taxon>Eukaryota</taxon>
        <taxon>Metazoa</taxon>
        <taxon>Chordata</taxon>
        <taxon>Craniata</taxon>
        <taxon>Vertebrata</taxon>
        <taxon>Euteleostomi</taxon>
        <taxon>Actinopterygii</taxon>
        <taxon>Neopterygii</taxon>
        <taxon>Teleostei</taxon>
        <taxon>Ostariophysi</taxon>
        <taxon>Cypriniformes</taxon>
        <taxon>Cyprinidae</taxon>
        <taxon>Labeoninae</taxon>
        <taxon>Labeonini</taxon>
        <taxon>Cirrhinus</taxon>
    </lineage>
</organism>
<dbReference type="AlphaFoldDB" id="A0ABD0R565"/>
<dbReference type="GO" id="GO:0005739">
    <property type="term" value="C:mitochondrion"/>
    <property type="evidence" value="ECO:0007669"/>
    <property type="project" value="UniProtKB-SubCell"/>
</dbReference>
<reference evidence="9 10" key="1">
    <citation type="submission" date="2024-05" db="EMBL/GenBank/DDBJ databases">
        <title>Genome sequencing and assembly of Indian major carp, Cirrhinus mrigala (Hamilton, 1822).</title>
        <authorList>
            <person name="Mohindra V."/>
            <person name="Chowdhury L.M."/>
            <person name="Lal K."/>
            <person name="Jena J.K."/>
        </authorList>
    </citation>
    <scope>NUCLEOTIDE SEQUENCE [LARGE SCALE GENOMIC DNA]</scope>
    <source>
        <strain evidence="9">CM1030</strain>
        <tissue evidence="9">Blood</tissue>
    </source>
</reference>
<gene>
    <name evidence="9" type="ORF">M9458_011969</name>
</gene>